<dbReference type="InterPro" id="IPR011033">
    <property type="entry name" value="PRC_barrel-like_sf"/>
</dbReference>
<feature type="domain" description="DUF2382" evidence="2">
    <location>
        <begin position="122"/>
        <end position="188"/>
    </location>
</feature>
<dbReference type="AlphaFoldDB" id="A0AB39BM56"/>
<dbReference type="InterPro" id="IPR027275">
    <property type="entry name" value="PRC-brl_dom"/>
</dbReference>
<dbReference type="GO" id="GO:0019684">
    <property type="term" value="P:photosynthesis, light reaction"/>
    <property type="evidence" value="ECO:0007669"/>
    <property type="project" value="InterPro"/>
</dbReference>
<dbReference type="EMBL" id="CP162513">
    <property type="protein sequence ID" value="XDI07600.1"/>
    <property type="molecule type" value="Genomic_DNA"/>
</dbReference>
<dbReference type="InterPro" id="IPR014747">
    <property type="entry name" value="Bac_photo_RC_H_C"/>
</dbReference>
<accession>A0AB39BM56</accession>
<dbReference type="InterPro" id="IPR019060">
    <property type="entry name" value="DUF2382"/>
</dbReference>
<dbReference type="SUPFAM" id="SSF50346">
    <property type="entry name" value="PRC-barrel domain"/>
    <property type="match status" value="1"/>
</dbReference>
<feature type="domain" description="PRC-barrel" evidence="1">
    <location>
        <begin position="8"/>
        <end position="75"/>
    </location>
</feature>
<reference evidence="3" key="1">
    <citation type="submission" date="2024-05" db="EMBL/GenBank/DDBJ databases">
        <title>Herbiconiux sp. A18JL235.</title>
        <authorList>
            <person name="Zhang G."/>
        </authorList>
    </citation>
    <scope>NUCLEOTIDE SEQUENCE</scope>
    <source>
        <strain evidence="3">A18JL235</strain>
        <plasmid evidence="3">unnamed2</plasmid>
    </source>
</reference>
<gene>
    <name evidence="3" type="ORF">ABFY20_20335</name>
</gene>
<proteinExistence type="predicted"/>
<geneLocation type="plasmid" evidence="3">
    <name>unnamed2</name>
</geneLocation>
<evidence type="ECO:0000259" key="1">
    <source>
        <dbReference type="Pfam" id="PF05239"/>
    </source>
</evidence>
<dbReference type="Pfam" id="PF05239">
    <property type="entry name" value="PRC"/>
    <property type="match status" value="1"/>
</dbReference>
<dbReference type="Pfam" id="PF09557">
    <property type="entry name" value="DUF2382"/>
    <property type="match status" value="1"/>
</dbReference>
<name>A0AB39BM56_9MICO</name>
<protein>
    <submittedName>
        <fullName evidence="3">PRC-barrel domain-containing protein</fullName>
    </submittedName>
</protein>
<sequence length="199" mass="21821">MLPSTNIQSIVGATLYGPDEEKIGRISQVLVDAGDGHPTWAEVHVGTLGRHTTYVPLHEATWEHDDVYVPYDKDLVKNAPRPDGDGGLDPTQEQELTRHYAGTATPEQHSAHPPVNHDDTAHDEAAVSDDTAAGETPAQQLDDDGVLWEERLVVSKEKVPVAKVHLETTTVTEEHEITADVRKERIAVDEQKTTPPPQI</sequence>
<dbReference type="GO" id="GO:0030077">
    <property type="term" value="C:plasma membrane light-harvesting complex"/>
    <property type="evidence" value="ECO:0007669"/>
    <property type="project" value="InterPro"/>
</dbReference>
<dbReference type="RefSeq" id="WP_368499963.1">
    <property type="nucleotide sequence ID" value="NZ_CP162513.1"/>
</dbReference>
<evidence type="ECO:0000313" key="3">
    <source>
        <dbReference type="EMBL" id="XDI07600.1"/>
    </source>
</evidence>
<keyword evidence="3" id="KW-0614">Plasmid</keyword>
<organism evidence="3">
    <name type="scientific">Herbiconiux sp. A18JL235</name>
    <dbReference type="NCBI Taxonomy" id="3152363"/>
    <lineage>
        <taxon>Bacteria</taxon>
        <taxon>Bacillati</taxon>
        <taxon>Actinomycetota</taxon>
        <taxon>Actinomycetes</taxon>
        <taxon>Micrococcales</taxon>
        <taxon>Microbacteriaceae</taxon>
        <taxon>Herbiconiux</taxon>
    </lineage>
</organism>
<dbReference type="Gene3D" id="3.90.50.10">
    <property type="entry name" value="Photosynthetic Reaction Center, subunit H, domain 2"/>
    <property type="match status" value="1"/>
</dbReference>
<evidence type="ECO:0000259" key="2">
    <source>
        <dbReference type="Pfam" id="PF09557"/>
    </source>
</evidence>